<dbReference type="SUPFAM" id="SSF52540">
    <property type="entry name" value="P-loop containing nucleoside triphosphate hydrolases"/>
    <property type="match status" value="1"/>
</dbReference>
<protein>
    <recommendedName>
        <fullName evidence="4">Sporulation protein SsgA</fullName>
    </recommendedName>
</protein>
<dbReference type="Gene3D" id="3.40.50.300">
    <property type="entry name" value="P-loop containing nucleotide triphosphate hydrolases"/>
    <property type="match status" value="1"/>
</dbReference>
<organism evidence="2 3">
    <name type="scientific">Sphaerisporangium siamense</name>
    <dbReference type="NCBI Taxonomy" id="795645"/>
    <lineage>
        <taxon>Bacteria</taxon>
        <taxon>Bacillati</taxon>
        <taxon>Actinomycetota</taxon>
        <taxon>Actinomycetes</taxon>
        <taxon>Streptosporangiales</taxon>
        <taxon>Streptosporangiaceae</taxon>
        <taxon>Sphaerisporangium</taxon>
    </lineage>
</organism>
<keyword evidence="1" id="KW-0472">Membrane</keyword>
<keyword evidence="1" id="KW-1133">Transmembrane helix</keyword>
<dbReference type="RefSeq" id="WP_184876679.1">
    <property type="nucleotide sequence ID" value="NZ_BOOV01000021.1"/>
</dbReference>
<dbReference type="EMBL" id="JACHND010000001">
    <property type="protein sequence ID" value="MBB4699271.1"/>
    <property type="molecule type" value="Genomic_DNA"/>
</dbReference>
<evidence type="ECO:0000313" key="3">
    <source>
        <dbReference type="Proteomes" id="UP000542210"/>
    </source>
</evidence>
<proteinExistence type="predicted"/>
<feature type="transmembrane region" description="Helical" evidence="1">
    <location>
        <begin position="89"/>
        <end position="107"/>
    </location>
</feature>
<dbReference type="Proteomes" id="UP000542210">
    <property type="component" value="Unassembled WGS sequence"/>
</dbReference>
<keyword evidence="3" id="KW-1185">Reference proteome</keyword>
<name>A0A7W7D364_9ACTN</name>
<evidence type="ECO:0000256" key="1">
    <source>
        <dbReference type="SAM" id="Phobius"/>
    </source>
</evidence>
<sequence>MAGHSKDVAVVEESSMAKVAAREVSRLARMATPWVVGVFGYGLAAALHFVLYDPGTIAAWSSIATICVVVLTGVTYGQSHARGPWGKTHTTATTFLVGMWTVATIIAGPGHPAIWRIGVLGGFTTALTWNIRTVIRAKGWDEQGAITDPLSFLFDRNKRQAGLGGATIHTVEEGESKIAARLQLPPGEKTAEDAQKRAANMESGMQLPPGTVTVTVNRDDASVADVVLSDPRVMENPIYWPGPSLPGGTAADPVRNGVWQDLEPVSYVITGHHLQIMGMTGSGKSFGGCWSLLGELITRDGSEHAEQTGESADAVVVFAIDITKGEQTLGPLRPALHRLETTEEGAKRLINDLEAILKKRTDDLSARGYLKWAPGCGLSYIVLWIEEAADVFEVIDMDKFNRLMKALRSGGGGVVYSLQRADSSQLPTLTKGQAGNMCFGVANSHDAGWGLSEAQQDAGASPELWENRQPGMAYLGAPTIPRARIAMPLRAYDWGRTDAERNRTMRQHAEAWPASARVPDPITATICAPSTGPAGGPDGAEAEEDVSGVVEEYLESDDPDPEVQGDIDDEIPDLPEGDPPWTFAGPARRMSAEERGQALLGRLQELWDGGARDFSTGDFKPLWESTDMSRSWVQKTLKKLVAAGVLAGYDEDRQRYLMPDRPKVD</sequence>
<gene>
    <name evidence="2" type="ORF">BJ982_000815</name>
</gene>
<dbReference type="AlphaFoldDB" id="A0A7W7D364"/>
<comment type="caution">
    <text evidence="2">The sequence shown here is derived from an EMBL/GenBank/DDBJ whole genome shotgun (WGS) entry which is preliminary data.</text>
</comment>
<accession>A0A7W7D364</accession>
<feature type="transmembrane region" description="Helical" evidence="1">
    <location>
        <begin position="31"/>
        <end position="51"/>
    </location>
</feature>
<evidence type="ECO:0000313" key="2">
    <source>
        <dbReference type="EMBL" id="MBB4699271.1"/>
    </source>
</evidence>
<keyword evidence="1" id="KW-0812">Transmembrane</keyword>
<dbReference type="InterPro" id="IPR027417">
    <property type="entry name" value="P-loop_NTPase"/>
</dbReference>
<feature type="transmembrane region" description="Helical" evidence="1">
    <location>
        <begin position="57"/>
        <end position="77"/>
    </location>
</feature>
<evidence type="ECO:0008006" key="4">
    <source>
        <dbReference type="Google" id="ProtNLM"/>
    </source>
</evidence>
<reference evidence="2 3" key="1">
    <citation type="submission" date="2020-08" db="EMBL/GenBank/DDBJ databases">
        <title>Sequencing the genomes of 1000 actinobacteria strains.</title>
        <authorList>
            <person name="Klenk H.-P."/>
        </authorList>
    </citation>
    <scope>NUCLEOTIDE SEQUENCE [LARGE SCALE GENOMIC DNA]</scope>
    <source>
        <strain evidence="2 3">DSM 45784</strain>
    </source>
</reference>